<comment type="caution">
    <text evidence="4">The sequence shown here is derived from an EMBL/GenBank/DDBJ whole genome shotgun (WGS) entry which is preliminary data.</text>
</comment>
<reference evidence="4 5" key="1">
    <citation type="submission" date="2018-06" db="EMBL/GenBank/DDBJ databases">
        <title>Extensive metabolic versatility and redundancy in microbially diverse, dynamic hydrothermal sediments.</title>
        <authorList>
            <person name="Dombrowski N."/>
            <person name="Teske A."/>
            <person name="Baker B.J."/>
        </authorList>
    </citation>
    <scope>NUCLEOTIDE SEQUENCE [LARGE SCALE GENOMIC DNA]</scope>
    <source>
        <strain evidence="4">B66_G16</strain>
    </source>
</reference>
<dbReference type="EMBL" id="QMQV01000178">
    <property type="protein sequence ID" value="RLE46538.1"/>
    <property type="molecule type" value="Genomic_DNA"/>
</dbReference>
<evidence type="ECO:0000256" key="3">
    <source>
        <dbReference type="ARBA" id="ARBA00023065"/>
    </source>
</evidence>
<dbReference type="InterPro" id="IPR036079">
    <property type="entry name" value="ATPase_csu/dsu_sf"/>
</dbReference>
<dbReference type="PANTHER" id="PTHR38682">
    <property type="entry name" value="V-TYPE ATP SYNTHASE SUBUNIT C"/>
    <property type="match status" value="1"/>
</dbReference>
<dbReference type="Pfam" id="PF01992">
    <property type="entry name" value="vATP-synt_AC39"/>
    <property type="match status" value="1"/>
</dbReference>
<evidence type="ECO:0000313" key="5">
    <source>
        <dbReference type="Proteomes" id="UP000278475"/>
    </source>
</evidence>
<dbReference type="SUPFAM" id="SSF103486">
    <property type="entry name" value="V-type ATP synthase subunit C"/>
    <property type="match status" value="1"/>
</dbReference>
<sequence>MTWSRRHGSFSMQVNGFVENSDYAYAVGRIRALEIKRVDTSSLNTLLAAAEDRFLSLFTEITGIDGSDFHNTGLILSNLEESFSSTFRMVKSMLVEEEVKRLISLKYDYELLKIVLKEKRGDAVVVIPMAFQERSNYGFQNLKTALEEGRGTRTGEILLNTYQRLSDLKEPSGSKIDVTCDIAYYTELFTLLEEIQNPFITGYFVRSVDAKNILTTLRLRVRGKKRSFLNGRLIPHGSIDTRYFEEGFDLNLEGFARCIVFSPLSSILVQADRAEDAEEQIALIERSIEEHMLKYLRESVFVTFGVEPLLAYLWEKEIENKNLRTILIAKLSGVPASTIKKQIRGLYGS</sequence>
<evidence type="ECO:0000313" key="4">
    <source>
        <dbReference type="EMBL" id="RLE46538.1"/>
    </source>
</evidence>
<gene>
    <name evidence="4" type="ORF">DRJ31_09915</name>
</gene>
<dbReference type="Gene3D" id="1.20.1690.10">
    <property type="entry name" value="V-type ATP synthase subunit C domain"/>
    <property type="match status" value="2"/>
</dbReference>
<dbReference type="PANTHER" id="PTHR38682:SF1">
    <property type="entry name" value="V-TYPE ATP SYNTHASE SUBUNIT C"/>
    <property type="match status" value="1"/>
</dbReference>
<evidence type="ECO:0000256" key="2">
    <source>
        <dbReference type="ARBA" id="ARBA00022448"/>
    </source>
</evidence>
<dbReference type="InterPro" id="IPR035067">
    <property type="entry name" value="V-type_ATPase_csu/dsu"/>
</dbReference>
<dbReference type="InterPro" id="IPR002843">
    <property type="entry name" value="ATPase_V0-cplx_csu/dsu"/>
</dbReference>
<protein>
    <recommendedName>
        <fullName evidence="6">V-type ATP synthase subunit C</fullName>
    </recommendedName>
</protein>
<keyword evidence="3" id="KW-0406">Ion transport</keyword>
<dbReference type="AlphaFoldDB" id="A0A497EJS0"/>
<accession>A0A497EJS0</accession>
<dbReference type="Proteomes" id="UP000278475">
    <property type="component" value="Unassembled WGS sequence"/>
</dbReference>
<dbReference type="InterPro" id="IPR050873">
    <property type="entry name" value="V-ATPase_V0D/AC39_subunit"/>
</dbReference>
<dbReference type="GO" id="GO:0046961">
    <property type="term" value="F:proton-transporting ATPase activity, rotational mechanism"/>
    <property type="evidence" value="ECO:0007669"/>
    <property type="project" value="InterPro"/>
</dbReference>
<organism evidence="4 5">
    <name type="scientific">Thermoproteota archaeon</name>
    <dbReference type="NCBI Taxonomy" id="2056631"/>
    <lineage>
        <taxon>Archaea</taxon>
        <taxon>Thermoproteota</taxon>
    </lineage>
</organism>
<evidence type="ECO:0000256" key="1">
    <source>
        <dbReference type="ARBA" id="ARBA00006709"/>
    </source>
</evidence>
<dbReference type="Gene3D" id="1.10.132.50">
    <property type="entry name" value="ATP synthase (C/AC39) subunit, domain 3"/>
    <property type="match status" value="1"/>
</dbReference>
<comment type="similarity">
    <text evidence="1">Belongs to the V-ATPase V0D/AC39 subunit family.</text>
</comment>
<dbReference type="InterPro" id="IPR044911">
    <property type="entry name" value="V-type_ATPase_csu/dsu_dom_3"/>
</dbReference>
<keyword evidence="2" id="KW-0813">Transport</keyword>
<evidence type="ECO:0008006" key="6">
    <source>
        <dbReference type="Google" id="ProtNLM"/>
    </source>
</evidence>
<name>A0A497EJS0_9CREN</name>
<proteinExistence type="inferred from homology"/>